<keyword evidence="2" id="KW-1185">Reference proteome</keyword>
<dbReference type="EMBL" id="QZEY01000008">
    <property type="protein sequence ID" value="RJL30929.1"/>
    <property type="molecule type" value="Genomic_DNA"/>
</dbReference>
<dbReference type="CDD" id="cd00377">
    <property type="entry name" value="ICL_PEPM"/>
    <property type="match status" value="1"/>
</dbReference>
<dbReference type="InterPro" id="IPR015813">
    <property type="entry name" value="Pyrv/PenolPyrv_kinase-like_dom"/>
</dbReference>
<dbReference type="AlphaFoldDB" id="A0A3A4AQQ2"/>
<comment type="caution">
    <text evidence="1">The sequence shown here is derived from an EMBL/GenBank/DDBJ whole genome shotgun (WGS) entry which is preliminary data.</text>
</comment>
<dbReference type="RefSeq" id="WP_119928352.1">
    <property type="nucleotide sequence ID" value="NZ_QZEY01000008.1"/>
</dbReference>
<protein>
    <submittedName>
        <fullName evidence="1">Isocitrate lyase/phosphoenolpyruvate mutase family protein</fullName>
    </submittedName>
</protein>
<proteinExistence type="predicted"/>
<gene>
    <name evidence="1" type="ORF">D5H75_21805</name>
</gene>
<dbReference type="InterPro" id="IPR039556">
    <property type="entry name" value="ICL/PEPM"/>
</dbReference>
<dbReference type="OrthoDB" id="9780430at2"/>
<organism evidence="1 2">
    <name type="scientific">Bailinhaonella thermotolerans</name>
    <dbReference type="NCBI Taxonomy" id="1070861"/>
    <lineage>
        <taxon>Bacteria</taxon>
        <taxon>Bacillati</taxon>
        <taxon>Actinomycetota</taxon>
        <taxon>Actinomycetes</taxon>
        <taxon>Streptosporangiales</taxon>
        <taxon>Streptosporangiaceae</taxon>
        <taxon>Bailinhaonella</taxon>
    </lineage>
</organism>
<dbReference type="PANTHER" id="PTHR42905">
    <property type="entry name" value="PHOSPHOENOLPYRUVATE CARBOXYLASE"/>
    <property type="match status" value="1"/>
</dbReference>
<dbReference type="Proteomes" id="UP000265768">
    <property type="component" value="Unassembled WGS sequence"/>
</dbReference>
<name>A0A3A4AQQ2_9ACTN</name>
<dbReference type="Gene3D" id="3.20.20.60">
    <property type="entry name" value="Phosphoenolpyruvate-binding domains"/>
    <property type="match status" value="1"/>
</dbReference>
<dbReference type="PANTHER" id="PTHR42905:SF16">
    <property type="entry name" value="CARBOXYPHOSPHONOENOLPYRUVATE PHOSPHONOMUTASE-LIKE PROTEIN (AFU_ORTHOLOGUE AFUA_5G07230)"/>
    <property type="match status" value="1"/>
</dbReference>
<evidence type="ECO:0000313" key="2">
    <source>
        <dbReference type="Proteomes" id="UP000265768"/>
    </source>
</evidence>
<keyword evidence="1" id="KW-0456">Lyase</keyword>
<dbReference type="GO" id="GO:0016829">
    <property type="term" value="F:lyase activity"/>
    <property type="evidence" value="ECO:0007669"/>
    <property type="project" value="UniProtKB-KW"/>
</dbReference>
<dbReference type="SUPFAM" id="SSF51621">
    <property type="entry name" value="Phosphoenolpyruvate/pyruvate domain"/>
    <property type="match status" value="1"/>
</dbReference>
<dbReference type="Pfam" id="PF13714">
    <property type="entry name" value="PEP_mutase"/>
    <property type="match status" value="1"/>
</dbReference>
<accession>A0A3A4AQQ2</accession>
<evidence type="ECO:0000313" key="1">
    <source>
        <dbReference type="EMBL" id="RJL30929.1"/>
    </source>
</evidence>
<sequence length="258" mass="26618">MTRFEEFTALHRPGEPFLLPNAWDFGSGALFAERGFPAVGTTSLGVAAAAGKPDAEGATEDETRDLARALSRLPLPVTVDVEGGFGRSPEGVADYVSGLADLGVAGVNLEDGAIGPEALREIVAAVKARVPGVFVNARADTYWLGRPDLEETVRRCAEYADAGADGLFVPGVADEAAIAELVKRLDRPLNVLYGNGIGLARLAELGVARVSTGSYLYRVAVGAAVAAAAAIRAGEPAGDGEIPSYQDVTALLPRGSQG</sequence>
<reference evidence="1 2" key="1">
    <citation type="submission" date="2018-09" db="EMBL/GenBank/DDBJ databases">
        <title>YIM 75507 draft genome.</title>
        <authorList>
            <person name="Tang S."/>
            <person name="Feng Y."/>
        </authorList>
    </citation>
    <scope>NUCLEOTIDE SEQUENCE [LARGE SCALE GENOMIC DNA]</scope>
    <source>
        <strain evidence="1 2">YIM 75507</strain>
    </source>
</reference>
<keyword evidence="1" id="KW-0670">Pyruvate</keyword>
<dbReference type="InterPro" id="IPR040442">
    <property type="entry name" value="Pyrv_kinase-like_dom_sf"/>
</dbReference>